<protein>
    <submittedName>
        <fullName evidence="2">Outer membrane beta-barrel protein</fullName>
    </submittedName>
</protein>
<reference evidence="2" key="1">
    <citation type="submission" date="2022-10" db="EMBL/GenBank/DDBJ databases">
        <title>Algoriphagus sp. a novel bacteria isolate from halophytes salicornia europaea.</title>
        <authorList>
            <person name="Peng Y."/>
            <person name="Jiang L."/>
            <person name="Lee J."/>
        </authorList>
    </citation>
    <scope>NUCLEOTIDE SEQUENCE</scope>
    <source>
        <strain evidence="2">TR-M5</strain>
    </source>
</reference>
<evidence type="ECO:0000313" key="3">
    <source>
        <dbReference type="Proteomes" id="UP001163156"/>
    </source>
</evidence>
<dbReference type="EMBL" id="CP110226">
    <property type="protein sequence ID" value="UZD21249.1"/>
    <property type="molecule type" value="Genomic_DNA"/>
</dbReference>
<dbReference type="Gene3D" id="2.40.160.20">
    <property type="match status" value="1"/>
</dbReference>
<evidence type="ECO:0000313" key="2">
    <source>
        <dbReference type="EMBL" id="UZD21249.1"/>
    </source>
</evidence>
<organism evidence="2 3">
    <name type="scientific">Algoriphagus halophytocola</name>
    <dbReference type="NCBI Taxonomy" id="2991499"/>
    <lineage>
        <taxon>Bacteria</taxon>
        <taxon>Pseudomonadati</taxon>
        <taxon>Bacteroidota</taxon>
        <taxon>Cytophagia</taxon>
        <taxon>Cytophagales</taxon>
        <taxon>Cyclobacteriaceae</taxon>
        <taxon>Algoriphagus</taxon>
    </lineage>
</organism>
<evidence type="ECO:0000256" key="1">
    <source>
        <dbReference type="SAM" id="SignalP"/>
    </source>
</evidence>
<dbReference type="InterPro" id="IPR011250">
    <property type="entry name" value="OMP/PagP_B-barrel"/>
</dbReference>
<name>A0ABY6MGD7_9BACT</name>
<proteinExistence type="predicted"/>
<dbReference type="SUPFAM" id="SSF56925">
    <property type="entry name" value="OMPA-like"/>
    <property type="match status" value="1"/>
</dbReference>
<sequence>MKKLLLGLLVFQLFNFSTNAQIEKGSIFVGGRVNYAHNNNDSESRIINPSVVTANNVQSNQFTFNPQLGYTLNNNLVIGTYLGINSYKATSDRIQLSDGSTTGFEYLNKNNSLIIGVFARKYIAFSESFSAFAEINAGTGKINELQSSEDTNGTQEEIEQNFNKFESNFNIGLSFFPKKWMAIELSSNLLYFSHQGENKETENQKSEVNANGFNIGLNASAINVGVSFFLNNK</sequence>
<keyword evidence="1" id="KW-0732">Signal</keyword>
<feature type="chain" id="PRO_5046211389" evidence="1">
    <location>
        <begin position="21"/>
        <end position="233"/>
    </location>
</feature>
<feature type="signal peptide" evidence="1">
    <location>
        <begin position="1"/>
        <end position="20"/>
    </location>
</feature>
<dbReference type="RefSeq" id="WP_264807722.1">
    <property type="nucleotide sequence ID" value="NZ_CP110226.1"/>
</dbReference>
<keyword evidence="3" id="KW-1185">Reference proteome</keyword>
<dbReference type="Proteomes" id="UP001163156">
    <property type="component" value="Chromosome"/>
</dbReference>
<gene>
    <name evidence="2" type="ORF">OM944_11265</name>
</gene>
<accession>A0ABY6MGD7</accession>